<dbReference type="EMBL" id="CAJVPY010011755">
    <property type="protein sequence ID" value="CAG8729461.1"/>
    <property type="molecule type" value="Genomic_DNA"/>
</dbReference>
<name>A0A9N9NGM0_9GLOM</name>
<proteinExistence type="predicted"/>
<protein>
    <submittedName>
        <fullName evidence="2">2208_t:CDS:1</fullName>
    </submittedName>
</protein>
<evidence type="ECO:0000313" key="2">
    <source>
        <dbReference type="EMBL" id="CAG8729461.1"/>
    </source>
</evidence>
<gene>
    <name evidence="2" type="ORF">DERYTH_LOCUS14994</name>
</gene>
<sequence>MRISQSSTTKEKPKARELPCLFSYIVSKYNELGLRSCKTKESQTWRNADTSEVTKRLRLYEDFMSELKLYLNPYAICEKHYNQVISTNYFYRHLLDNPNSSNPISINDSNIREEEYKQAIAELQQKLEEQRINEYIVVSKFTTADRR</sequence>
<evidence type="ECO:0000313" key="3">
    <source>
        <dbReference type="Proteomes" id="UP000789405"/>
    </source>
</evidence>
<keyword evidence="3" id="KW-1185">Reference proteome</keyword>
<keyword evidence="1" id="KW-0175">Coiled coil</keyword>
<organism evidence="2 3">
    <name type="scientific">Dentiscutata erythropus</name>
    <dbReference type="NCBI Taxonomy" id="1348616"/>
    <lineage>
        <taxon>Eukaryota</taxon>
        <taxon>Fungi</taxon>
        <taxon>Fungi incertae sedis</taxon>
        <taxon>Mucoromycota</taxon>
        <taxon>Glomeromycotina</taxon>
        <taxon>Glomeromycetes</taxon>
        <taxon>Diversisporales</taxon>
        <taxon>Gigasporaceae</taxon>
        <taxon>Dentiscutata</taxon>
    </lineage>
</organism>
<reference evidence="2" key="1">
    <citation type="submission" date="2021-06" db="EMBL/GenBank/DDBJ databases">
        <authorList>
            <person name="Kallberg Y."/>
            <person name="Tangrot J."/>
            <person name="Rosling A."/>
        </authorList>
    </citation>
    <scope>NUCLEOTIDE SEQUENCE</scope>
    <source>
        <strain evidence="2">MA453B</strain>
    </source>
</reference>
<evidence type="ECO:0000256" key="1">
    <source>
        <dbReference type="SAM" id="Coils"/>
    </source>
</evidence>
<dbReference type="Proteomes" id="UP000789405">
    <property type="component" value="Unassembled WGS sequence"/>
</dbReference>
<dbReference type="OrthoDB" id="2447818at2759"/>
<comment type="caution">
    <text evidence="2">The sequence shown here is derived from an EMBL/GenBank/DDBJ whole genome shotgun (WGS) entry which is preliminary data.</text>
</comment>
<accession>A0A9N9NGM0</accession>
<feature type="coiled-coil region" evidence="1">
    <location>
        <begin position="106"/>
        <end position="133"/>
    </location>
</feature>
<dbReference type="AlphaFoldDB" id="A0A9N9NGM0"/>